<feature type="repeat" description="ANK" evidence="3">
    <location>
        <begin position="1027"/>
        <end position="1050"/>
    </location>
</feature>
<dbReference type="Pfam" id="PF12796">
    <property type="entry name" value="Ank_2"/>
    <property type="match status" value="1"/>
</dbReference>
<feature type="region of interest" description="Disordered" evidence="4">
    <location>
        <begin position="1183"/>
        <end position="1206"/>
    </location>
</feature>
<dbReference type="Proteomes" id="UP000605986">
    <property type="component" value="Unassembled WGS sequence"/>
</dbReference>
<dbReference type="OrthoDB" id="4062651at2759"/>
<accession>A0A8H4KH42</accession>
<dbReference type="Pfam" id="PF00023">
    <property type="entry name" value="Ank"/>
    <property type="match status" value="2"/>
</dbReference>
<reference evidence="6" key="1">
    <citation type="submission" date="2020-01" db="EMBL/GenBank/DDBJ databases">
        <title>Identification and distribution of gene clusters putatively required for synthesis of sphingolipid metabolism inhibitors in phylogenetically diverse species of the filamentous fungus Fusarium.</title>
        <authorList>
            <person name="Kim H.-S."/>
            <person name="Busman M."/>
            <person name="Brown D.W."/>
            <person name="Divon H."/>
            <person name="Uhlig S."/>
            <person name="Proctor R.H."/>
        </authorList>
    </citation>
    <scope>NUCLEOTIDE SEQUENCE</scope>
    <source>
        <strain evidence="6">NRRL 53441</strain>
    </source>
</reference>
<keyword evidence="6" id="KW-0808">Transferase</keyword>
<feature type="region of interest" description="Disordered" evidence="4">
    <location>
        <begin position="1516"/>
        <end position="1558"/>
    </location>
</feature>
<dbReference type="SMART" id="SM00248">
    <property type="entry name" value="ANK"/>
    <property type="match status" value="6"/>
</dbReference>
<dbReference type="GO" id="GO:0005524">
    <property type="term" value="F:ATP binding"/>
    <property type="evidence" value="ECO:0007669"/>
    <property type="project" value="InterPro"/>
</dbReference>
<comment type="caution">
    <text evidence="6">The sequence shown here is derived from an EMBL/GenBank/DDBJ whole genome shotgun (WGS) entry which is preliminary data.</text>
</comment>
<evidence type="ECO:0000313" key="7">
    <source>
        <dbReference type="Proteomes" id="UP000605986"/>
    </source>
</evidence>
<keyword evidence="1" id="KW-0677">Repeat</keyword>
<gene>
    <name evidence="6" type="ORF">F53441_7081</name>
</gene>
<evidence type="ECO:0000256" key="4">
    <source>
        <dbReference type="SAM" id="MobiDB-lite"/>
    </source>
</evidence>
<dbReference type="InterPro" id="IPR036770">
    <property type="entry name" value="Ankyrin_rpt-contain_sf"/>
</dbReference>
<evidence type="ECO:0000256" key="2">
    <source>
        <dbReference type="ARBA" id="ARBA00023043"/>
    </source>
</evidence>
<dbReference type="PROSITE" id="PS50297">
    <property type="entry name" value="ANK_REP_REGION"/>
    <property type="match status" value="2"/>
</dbReference>
<organism evidence="6 7">
    <name type="scientific">Fusarium austroafricanum</name>
    <dbReference type="NCBI Taxonomy" id="2364996"/>
    <lineage>
        <taxon>Eukaryota</taxon>
        <taxon>Fungi</taxon>
        <taxon>Dikarya</taxon>
        <taxon>Ascomycota</taxon>
        <taxon>Pezizomycotina</taxon>
        <taxon>Sordariomycetes</taxon>
        <taxon>Hypocreomycetidae</taxon>
        <taxon>Hypocreales</taxon>
        <taxon>Nectriaceae</taxon>
        <taxon>Fusarium</taxon>
        <taxon>Fusarium concolor species complex</taxon>
    </lineage>
</organism>
<feature type="region of interest" description="Disordered" evidence="4">
    <location>
        <begin position="403"/>
        <end position="451"/>
    </location>
</feature>
<dbReference type="InterPro" id="IPR002110">
    <property type="entry name" value="Ankyrin_rpt"/>
</dbReference>
<feature type="domain" description="Protein kinase" evidence="5">
    <location>
        <begin position="67"/>
        <end position="400"/>
    </location>
</feature>
<feature type="repeat" description="ANK" evidence="3">
    <location>
        <begin position="1310"/>
        <end position="1342"/>
    </location>
</feature>
<dbReference type="InterPro" id="IPR008271">
    <property type="entry name" value="Ser/Thr_kinase_AS"/>
</dbReference>
<evidence type="ECO:0000313" key="6">
    <source>
        <dbReference type="EMBL" id="KAF4449681.1"/>
    </source>
</evidence>
<name>A0A8H4KH42_9HYPO</name>
<feature type="compositionally biased region" description="Polar residues" evidence="4">
    <location>
        <begin position="1531"/>
        <end position="1545"/>
    </location>
</feature>
<dbReference type="CDD" id="cd00180">
    <property type="entry name" value="PKc"/>
    <property type="match status" value="1"/>
</dbReference>
<dbReference type="Gene3D" id="1.25.40.20">
    <property type="entry name" value="Ankyrin repeat-containing domain"/>
    <property type="match status" value="2"/>
</dbReference>
<dbReference type="Pfam" id="PF00069">
    <property type="entry name" value="Pkinase"/>
    <property type="match status" value="1"/>
</dbReference>
<keyword evidence="2 3" id="KW-0040">ANK repeat</keyword>
<protein>
    <submittedName>
        <fullName evidence="6">Serine threonine protein kinase</fullName>
    </submittedName>
</protein>
<dbReference type="PANTHER" id="PTHR24198:SF165">
    <property type="entry name" value="ANKYRIN REPEAT-CONTAINING PROTEIN-RELATED"/>
    <property type="match status" value="1"/>
</dbReference>
<dbReference type="EMBL" id="JAADJG010000276">
    <property type="protein sequence ID" value="KAF4449681.1"/>
    <property type="molecule type" value="Genomic_DNA"/>
</dbReference>
<feature type="repeat" description="ANK" evidence="3">
    <location>
        <begin position="1381"/>
        <end position="1414"/>
    </location>
</feature>
<proteinExistence type="predicted"/>
<dbReference type="SUPFAM" id="SSF56112">
    <property type="entry name" value="Protein kinase-like (PK-like)"/>
    <property type="match status" value="1"/>
</dbReference>
<evidence type="ECO:0000256" key="3">
    <source>
        <dbReference type="PROSITE-ProRule" id="PRU00023"/>
    </source>
</evidence>
<dbReference type="GO" id="GO:0004672">
    <property type="term" value="F:protein kinase activity"/>
    <property type="evidence" value="ECO:0007669"/>
    <property type="project" value="InterPro"/>
</dbReference>
<dbReference type="PROSITE" id="PS50011">
    <property type="entry name" value="PROTEIN_KINASE_DOM"/>
    <property type="match status" value="1"/>
</dbReference>
<dbReference type="InterPro" id="IPR011009">
    <property type="entry name" value="Kinase-like_dom_sf"/>
</dbReference>
<dbReference type="SUPFAM" id="SSF48403">
    <property type="entry name" value="Ankyrin repeat"/>
    <property type="match status" value="2"/>
</dbReference>
<dbReference type="SMART" id="SM00220">
    <property type="entry name" value="S_TKc"/>
    <property type="match status" value="1"/>
</dbReference>
<keyword evidence="6" id="KW-0418">Kinase</keyword>
<evidence type="ECO:0000259" key="5">
    <source>
        <dbReference type="PROSITE" id="PS50011"/>
    </source>
</evidence>
<evidence type="ECO:0000256" key="1">
    <source>
        <dbReference type="ARBA" id="ARBA00022737"/>
    </source>
</evidence>
<dbReference type="PANTHER" id="PTHR24198">
    <property type="entry name" value="ANKYRIN REPEAT AND PROTEIN KINASE DOMAIN-CONTAINING PROTEIN"/>
    <property type="match status" value="1"/>
</dbReference>
<feature type="compositionally biased region" description="Basic and acidic residues" evidence="4">
    <location>
        <begin position="419"/>
        <end position="430"/>
    </location>
</feature>
<dbReference type="PROSITE" id="PS50088">
    <property type="entry name" value="ANK_REPEAT"/>
    <property type="match status" value="3"/>
</dbReference>
<dbReference type="Gene3D" id="1.10.510.10">
    <property type="entry name" value="Transferase(Phosphotransferase) domain 1"/>
    <property type="match status" value="1"/>
</dbReference>
<dbReference type="PROSITE" id="PS00108">
    <property type="entry name" value="PROTEIN_KINASE_ST"/>
    <property type="match status" value="1"/>
</dbReference>
<keyword evidence="7" id="KW-1185">Reference proteome</keyword>
<feature type="compositionally biased region" description="Polar residues" evidence="4">
    <location>
        <begin position="1190"/>
        <end position="1204"/>
    </location>
</feature>
<sequence length="1558" mass="174159">MERSDRLFSESVGFNSTSPSAEKSLAFESRDNDEIDVVDAVDILEASKQFKIPSIFLSRIGDDRSGKHEPSTIGSGLTSQIVFHYPDDDTAGVVDKREFVIAIKLFTYEEPDDVSSPTVVRASKSRVYASILREIKVFGNPILRAHENIAKLHFIGWNRGHKFPVLAMELGIFGTLDHVLRNRSGLKSDLSIRDQEYITFDIAAGLSAIHGVGFVHGDLKPENIIIMPHYGDRERQIVAKILDFGGSTQQSDGSYLIPLHFTPLWCAPEVPERNSNMDWQKCDMYSYGLVVSSIWGRSILDELYGTEGLSNHLRSSIVSNFVSASTNEKDFIEDLRKMQRMTDGHPASLISRLRQHLQPKFYEMNTDASLFLDTIMSTLSFDQGLRPTAVQFLETLRPVIEGLGRETPSTSTIEGQAEVNKEQDDGHDLLPEEVGSETPQEATGGRELQSPDVSSIGTFKWPASWPFGMDQHGWGRGQWEYLRRILQEHMPVLHDIPQSIDYIKTLNIQDIPSTLPSDQSEVEFLDSLREAVTRLETNTCPATQRLFLSPNFQKRGRAALYMATARAVGWSITSQDSPFPDQPDLQLALATADADMATHVLRDGIESHSSVRVPPHFLHELCDSSFSDMEAVSLVSLAYQAGAKLDIIRPFESRYLRMQEQEGSPLLSAIVRGRPRLASAILSLHVELKVPIRDHLMATSMAFRYLNSKILNGLLSVLETEPSICYDGPQRWSGDQMALTRILDTMYDANGLGHLIGLERFATHGIGLGEARTDCIAPLLFRGVVPKLTENGILELALSQGDVNDLKLLVRYLQIEKVDITSIFRVASEENNTRRDFSWIGHISVECFEYLIQDGILSIEQVTEQTHHYVSKSKAYDRKFGQLFRILMKHGSDPMFSLAPGHTILWFALSAADVVAADAIAQACSDTQLTTLLCESDDSESMLWRLLQPLVGSMPDPLPSLRWIVAHGGAIYRNKNGLPVWHSMMDRSRPTSRAYQLRELQLMAYLLDTFPHDIAAELCPCCHRGLIHMAAENGHIEILRLLIRRGYNLDFLVGDDYFERWTDFQFIEWSQDGMSGVKVGNKPRVRVNYTALDLVWLKLQSGIIPNSVKNGGALEILQWRTSIAETVDLLFAAEAKSRCLSEARFGALSSFRPDRTKYPPQSDPLEVFRYGEKVSGVWPAVMPSKKPNQDDNSTSWHESQNGITHQGADLARDSQALFWGESKDNKSHPYAMPLPGLQAQLKNSSIQQGIMETHSNRSLKFRMPRWTRCDYVEGYTSLLHVAAAINAAESLSTLLQDGIGVKEVNMRDERGLTPPIMAVTLHRTDVIQILIQGGADIEARDSNMATPLHNSIWPELSLPMAKCLVDLGADVNSPILTPSCVQFTPLSLCLMSGDYPEIIKALVNHGANIDVNGDPLEKPWFQAVLMNRDKSIDEIFTDETDLSWPAPVGKGIRVESSILKHVASNSRTSQNGRLQALLRRATSTTEPFFWHVEIVKKSKLELNIVVSHEEYDKGFIGPKPKTPLLEEANEPSPQQADKVKTNNPSVPDGDTSDDQVQQ</sequence>
<dbReference type="InterPro" id="IPR000719">
    <property type="entry name" value="Prot_kinase_dom"/>
</dbReference>